<protein>
    <recommendedName>
        <fullName evidence="4">Zn(2)-C6 fungal-type domain-containing protein</fullName>
    </recommendedName>
</protein>
<feature type="region of interest" description="Disordered" evidence="1">
    <location>
        <begin position="61"/>
        <end position="108"/>
    </location>
</feature>
<dbReference type="OrthoDB" id="3434853at2759"/>
<dbReference type="Proteomes" id="UP000887226">
    <property type="component" value="Unassembled WGS sequence"/>
</dbReference>
<comment type="caution">
    <text evidence="2">The sequence shown here is derived from an EMBL/GenBank/DDBJ whole genome shotgun (WGS) entry which is preliminary data.</text>
</comment>
<dbReference type="AlphaFoldDB" id="A0A9P7Z6R4"/>
<evidence type="ECO:0000256" key="1">
    <source>
        <dbReference type="SAM" id="MobiDB-lite"/>
    </source>
</evidence>
<gene>
    <name evidence="2" type="ORF">BJ878DRAFT_540277</name>
</gene>
<feature type="region of interest" description="Disordered" evidence="1">
    <location>
        <begin position="1"/>
        <end position="25"/>
    </location>
</feature>
<reference evidence="2" key="1">
    <citation type="journal article" date="2021" name="IMA Fungus">
        <title>Genomic characterization of three marine fungi, including Emericellopsis atlantica sp. nov. with signatures of a generalist lifestyle and marine biomass degradation.</title>
        <authorList>
            <person name="Hagestad O.C."/>
            <person name="Hou L."/>
            <person name="Andersen J.H."/>
            <person name="Hansen E.H."/>
            <person name="Altermark B."/>
            <person name="Li C."/>
            <person name="Kuhnert E."/>
            <person name="Cox R.J."/>
            <person name="Crous P.W."/>
            <person name="Spatafora J.W."/>
            <person name="Lail K."/>
            <person name="Amirebrahimi M."/>
            <person name="Lipzen A."/>
            <person name="Pangilinan J."/>
            <person name="Andreopoulos W."/>
            <person name="Hayes R.D."/>
            <person name="Ng V."/>
            <person name="Grigoriev I.V."/>
            <person name="Jackson S.A."/>
            <person name="Sutton T.D.S."/>
            <person name="Dobson A.D.W."/>
            <person name="Rama T."/>
        </authorList>
    </citation>
    <scope>NUCLEOTIDE SEQUENCE</scope>
    <source>
        <strain evidence="2">TRa3180A</strain>
    </source>
</reference>
<dbReference type="EMBL" id="MU253804">
    <property type="protein sequence ID" value="KAG9246429.1"/>
    <property type="molecule type" value="Genomic_DNA"/>
</dbReference>
<accession>A0A9P7Z6R4</accession>
<evidence type="ECO:0000313" key="2">
    <source>
        <dbReference type="EMBL" id="KAG9246429.1"/>
    </source>
</evidence>
<dbReference type="GO" id="GO:0000981">
    <property type="term" value="F:DNA-binding transcription factor activity, RNA polymerase II-specific"/>
    <property type="evidence" value="ECO:0007669"/>
    <property type="project" value="InterPro"/>
</dbReference>
<proteinExistence type="predicted"/>
<evidence type="ECO:0008006" key="4">
    <source>
        <dbReference type="Google" id="ProtNLM"/>
    </source>
</evidence>
<dbReference type="SUPFAM" id="SSF57701">
    <property type="entry name" value="Zn2/Cys6 DNA-binding domain"/>
    <property type="match status" value="1"/>
</dbReference>
<evidence type="ECO:0000313" key="3">
    <source>
        <dbReference type="Proteomes" id="UP000887226"/>
    </source>
</evidence>
<dbReference type="InterPro" id="IPR036864">
    <property type="entry name" value="Zn2-C6_fun-type_DNA-bd_sf"/>
</dbReference>
<keyword evidence="3" id="KW-1185">Reference proteome</keyword>
<feature type="compositionally biased region" description="Basic and acidic residues" evidence="1">
    <location>
        <begin position="61"/>
        <end position="72"/>
    </location>
</feature>
<dbReference type="GO" id="GO:0008270">
    <property type="term" value="F:zinc ion binding"/>
    <property type="evidence" value="ECO:0007669"/>
    <property type="project" value="InterPro"/>
</dbReference>
<name>A0A9P7Z6R4_9HELO</name>
<organism evidence="2 3">
    <name type="scientific">Calycina marina</name>
    <dbReference type="NCBI Taxonomy" id="1763456"/>
    <lineage>
        <taxon>Eukaryota</taxon>
        <taxon>Fungi</taxon>
        <taxon>Dikarya</taxon>
        <taxon>Ascomycota</taxon>
        <taxon>Pezizomycotina</taxon>
        <taxon>Leotiomycetes</taxon>
        <taxon>Helotiales</taxon>
        <taxon>Pezizellaceae</taxon>
        <taxon>Calycina</taxon>
    </lineage>
</organism>
<sequence>MAERPQVEIERLPQRRMSNEPRESMNCKLCRKRKIKCNHAVPKKRGPKTDSVKALLKRVHGLEKKLREEKKTSTPPNEGGKVGSDASGETKPNPFHLETNEIANETAI</sequence>